<dbReference type="EMBL" id="UINC01014422">
    <property type="protein sequence ID" value="SVA61505.1"/>
    <property type="molecule type" value="Genomic_DNA"/>
</dbReference>
<dbReference type="Pfam" id="PF05036">
    <property type="entry name" value="SPOR"/>
    <property type="match status" value="1"/>
</dbReference>
<dbReference type="InterPro" id="IPR036680">
    <property type="entry name" value="SPOR-like_sf"/>
</dbReference>
<sequence length="124" mass="13833">NWVPRKMGLQPMVLESQVRTLGKPSIFTTTPANTTPIQKSTRSEPLQYTIQVGAYKTEANANQMVSNLLEKGYRARITPDTKNGTPLFKVHVDKFGNKKQALKLTKKFATEENLSSFVTTTSSN</sequence>
<accession>A0A381X9Q7</accession>
<feature type="domain" description="SPOR" evidence="1">
    <location>
        <begin position="42"/>
        <end position="121"/>
    </location>
</feature>
<dbReference type="SUPFAM" id="SSF110997">
    <property type="entry name" value="Sporulation related repeat"/>
    <property type="match status" value="1"/>
</dbReference>
<feature type="non-terminal residue" evidence="2">
    <location>
        <position position="1"/>
    </location>
</feature>
<dbReference type="PROSITE" id="PS51724">
    <property type="entry name" value="SPOR"/>
    <property type="match status" value="1"/>
</dbReference>
<dbReference type="InterPro" id="IPR007730">
    <property type="entry name" value="SPOR-like_dom"/>
</dbReference>
<dbReference type="GO" id="GO:0042834">
    <property type="term" value="F:peptidoglycan binding"/>
    <property type="evidence" value="ECO:0007669"/>
    <property type="project" value="InterPro"/>
</dbReference>
<protein>
    <recommendedName>
        <fullName evidence="1">SPOR domain-containing protein</fullName>
    </recommendedName>
</protein>
<dbReference type="Gene3D" id="3.30.70.1070">
    <property type="entry name" value="Sporulation related repeat"/>
    <property type="match status" value="1"/>
</dbReference>
<evidence type="ECO:0000259" key="1">
    <source>
        <dbReference type="PROSITE" id="PS51724"/>
    </source>
</evidence>
<evidence type="ECO:0000313" key="2">
    <source>
        <dbReference type="EMBL" id="SVA61505.1"/>
    </source>
</evidence>
<proteinExistence type="predicted"/>
<reference evidence="2" key="1">
    <citation type="submission" date="2018-05" db="EMBL/GenBank/DDBJ databases">
        <authorList>
            <person name="Lanie J.A."/>
            <person name="Ng W.-L."/>
            <person name="Kazmierczak K.M."/>
            <person name="Andrzejewski T.M."/>
            <person name="Davidsen T.M."/>
            <person name="Wayne K.J."/>
            <person name="Tettelin H."/>
            <person name="Glass J.I."/>
            <person name="Rusch D."/>
            <person name="Podicherti R."/>
            <person name="Tsui H.-C.T."/>
            <person name="Winkler M.E."/>
        </authorList>
    </citation>
    <scope>NUCLEOTIDE SEQUENCE</scope>
</reference>
<name>A0A381X9Q7_9ZZZZ</name>
<organism evidence="2">
    <name type="scientific">marine metagenome</name>
    <dbReference type="NCBI Taxonomy" id="408172"/>
    <lineage>
        <taxon>unclassified sequences</taxon>
        <taxon>metagenomes</taxon>
        <taxon>ecological metagenomes</taxon>
    </lineage>
</organism>
<gene>
    <name evidence="2" type="ORF">METZ01_LOCUS114359</name>
</gene>
<dbReference type="AlphaFoldDB" id="A0A381X9Q7"/>